<accession>A0ABD0W892</accession>
<evidence type="ECO:0000256" key="1">
    <source>
        <dbReference type="SAM" id="MobiDB-lite"/>
    </source>
</evidence>
<keyword evidence="3" id="KW-1185">Reference proteome</keyword>
<name>A0ABD0W892_DENTH</name>
<feature type="compositionally biased region" description="Basic and acidic residues" evidence="1">
    <location>
        <begin position="24"/>
        <end position="38"/>
    </location>
</feature>
<organism evidence="2 3">
    <name type="scientific">Dendrobium thyrsiflorum</name>
    <name type="common">Pinecone-like raceme dendrobium</name>
    <name type="synonym">Orchid</name>
    <dbReference type="NCBI Taxonomy" id="117978"/>
    <lineage>
        <taxon>Eukaryota</taxon>
        <taxon>Viridiplantae</taxon>
        <taxon>Streptophyta</taxon>
        <taxon>Embryophyta</taxon>
        <taxon>Tracheophyta</taxon>
        <taxon>Spermatophyta</taxon>
        <taxon>Magnoliopsida</taxon>
        <taxon>Liliopsida</taxon>
        <taxon>Asparagales</taxon>
        <taxon>Orchidaceae</taxon>
        <taxon>Epidendroideae</taxon>
        <taxon>Malaxideae</taxon>
        <taxon>Dendrobiinae</taxon>
        <taxon>Dendrobium</taxon>
    </lineage>
</organism>
<feature type="region of interest" description="Disordered" evidence="1">
    <location>
        <begin position="16"/>
        <end position="38"/>
    </location>
</feature>
<protein>
    <submittedName>
        <fullName evidence="2">Uncharacterized protein</fullName>
    </submittedName>
</protein>
<dbReference type="AlphaFoldDB" id="A0ABD0W892"/>
<dbReference type="EMBL" id="JANQDX010000001">
    <property type="protein sequence ID" value="KAL0928791.1"/>
    <property type="molecule type" value="Genomic_DNA"/>
</dbReference>
<evidence type="ECO:0000313" key="3">
    <source>
        <dbReference type="Proteomes" id="UP001552299"/>
    </source>
</evidence>
<reference evidence="2 3" key="1">
    <citation type="journal article" date="2024" name="Plant Biotechnol. J.">
        <title>Dendrobium thyrsiflorum genome and its molecular insights into genes involved in important horticultural traits.</title>
        <authorList>
            <person name="Chen B."/>
            <person name="Wang J.Y."/>
            <person name="Zheng P.J."/>
            <person name="Li K.L."/>
            <person name="Liang Y.M."/>
            <person name="Chen X.F."/>
            <person name="Zhang C."/>
            <person name="Zhao X."/>
            <person name="He X."/>
            <person name="Zhang G.Q."/>
            <person name="Liu Z.J."/>
            <person name="Xu Q."/>
        </authorList>
    </citation>
    <scope>NUCLEOTIDE SEQUENCE [LARGE SCALE GENOMIC DNA]</scope>
    <source>
        <strain evidence="2">GZMU011</strain>
    </source>
</reference>
<dbReference type="Proteomes" id="UP001552299">
    <property type="component" value="Unassembled WGS sequence"/>
</dbReference>
<evidence type="ECO:0000313" key="2">
    <source>
        <dbReference type="EMBL" id="KAL0928791.1"/>
    </source>
</evidence>
<proteinExistence type="predicted"/>
<gene>
    <name evidence="2" type="ORF">M5K25_000714</name>
</gene>
<sequence length="294" mass="31739">MDTPLAAAVHKENVHIGGGKAKTAGKDNMKTAGKERKALADLRRTSKDVDLKKKSAKVKQHAAAANVLLDNFGNVHIGGGKAKTAGKDNLKTAGKERKALADLRRTSKDVDLKKKSAKVKQHAAAADVLLDNFGKGNTPSGHILTDEEIKQCCEWAKDGIEGMGGCSWSAKDEANLVMNQSISDIMALAIGIPISEFENQCRYVAKSAFMISQINLFGHRISWESDEEGYETDASDLNSFVSVPGRLSSFYTQEELDDPLGVAEIVLDDYPLPELKLNDDYGEFSIAGIDGINS</sequence>
<comment type="caution">
    <text evidence="2">The sequence shown here is derived from an EMBL/GenBank/DDBJ whole genome shotgun (WGS) entry which is preliminary data.</text>
</comment>